<dbReference type="AlphaFoldDB" id="A0A6M3IYH8"/>
<organism evidence="1">
    <name type="scientific">viral metagenome</name>
    <dbReference type="NCBI Taxonomy" id="1070528"/>
    <lineage>
        <taxon>unclassified sequences</taxon>
        <taxon>metagenomes</taxon>
        <taxon>organismal metagenomes</taxon>
    </lineage>
</organism>
<sequence>MPSEIRQKDIASANFTMTLASLLNGSARQSTLVSNSSDYPAALIGLKITSGATAPTAGSLYSVYLLRDIGTVVDDGAGASDTAITIENAPLLGTIVVTATINKAFYGVFDTWSLGPLGPTFGIAVKNSSGQALNATEANHVKEYIFYVPEIQ</sequence>
<accession>A0A6M3IYH8</accession>
<evidence type="ECO:0000313" key="1">
    <source>
        <dbReference type="EMBL" id="QJA62726.1"/>
    </source>
</evidence>
<name>A0A6M3IYH8_9ZZZZ</name>
<dbReference type="EMBL" id="MT141479">
    <property type="protein sequence ID" value="QJA62726.1"/>
    <property type="molecule type" value="Genomic_DNA"/>
</dbReference>
<proteinExistence type="predicted"/>
<reference evidence="1" key="1">
    <citation type="submission" date="2020-03" db="EMBL/GenBank/DDBJ databases">
        <title>The deep terrestrial virosphere.</title>
        <authorList>
            <person name="Holmfeldt K."/>
            <person name="Nilsson E."/>
            <person name="Simone D."/>
            <person name="Lopez-Fernandez M."/>
            <person name="Wu X."/>
            <person name="de Brujin I."/>
            <person name="Lundin D."/>
            <person name="Andersson A."/>
            <person name="Bertilsson S."/>
            <person name="Dopson M."/>
        </authorList>
    </citation>
    <scope>NUCLEOTIDE SEQUENCE</scope>
    <source>
        <strain evidence="1">MM415B00738</strain>
    </source>
</reference>
<gene>
    <name evidence="1" type="ORF">MM415B00738_0014</name>
</gene>
<protein>
    <submittedName>
        <fullName evidence="1">Uncharacterized protein</fullName>
    </submittedName>
</protein>